<name>A0A0W0SA36_9GAMM</name>
<reference evidence="2 4" key="1">
    <citation type="submission" date="2015-11" db="EMBL/GenBank/DDBJ databases">
        <title>Genomic analysis of 38 Legionella species identifies large and diverse effector repertoires.</title>
        <authorList>
            <person name="Burstein D."/>
            <person name="Amaro F."/>
            <person name="Zusman T."/>
            <person name="Lifshitz Z."/>
            <person name="Cohen O."/>
            <person name="Gilbert J.A."/>
            <person name="Pupko T."/>
            <person name="Shuman H.A."/>
            <person name="Segal G."/>
        </authorList>
    </citation>
    <scope>NUCLEOTIDE SEQUENCE [LARGE SCALE GENOMIC DNA]</scope>
    <source>
        <strain evidence="2 4">ORW</strain>
    </source>
</reference>
<dbReference type="AlphaFoldDB" id="A0A0W0SA36"/>
<evidence type="ECO:0000313" key="3">
    <source>
        <dbReference type="EMBL" id="VEB38954.1"/>
    </source>
</evidence>
<keyword evidence="1" id="KW-0732">Signal</keyword>
<dbReference type="RefSeq" id="WP_028379909.1">
    <property type="nucleotide sequence ID" value="NZ_CAAAIT010000001.1"/>
</dbReference>
<reference evidence="3 5" key="2">
    <citation type="submission" date="2018-12" db="EMBL/GenBank/DDBJ databases">
        <authorList>
            <consortium name="Pathogen Informatics"/>
        </authorList>
    </citation>
    <scope>NUCLEOTIDE SEQUENCE [LARGE SCALE GENOMIC DNA]</scope>
    <source>
        <strain evidence="3 5">NCTC11976</strain>
    </source>
</reference>
<keyword evidence="5" id="KW-1185">Reference proteome</keyword>
<feature type="signal peptide" evidence="1">
    <location>
        <begin position="1"/>
        <end position="22"/>
    </location>
</feature>
<evidence type="ECO:0000256" key="1">
    <source>
        <dbReference type="SAM" id="SignalP"/>
    </source>
</evidence>
<dbReference type="EMBL" id="LR134173">
    <property type="protein sequence ID" value="VEB38954.1"/>
    <property type="molecule type" value="Genomic_DNA"/>
</dbReference>
<dbReference type="Proteomes" id="UP000277577">
    <property type="component" value="Chromosome"/>
</dbReference>
<dbReference type="Proteomes" id="UP000054921">
    <property type="component" value="Unassembled WGS sequence"/>
</dbReference>
<sequence>MLQKFGLGLLCVAASLSTSANAVESLPAKTMGATIEYILQSNVPEPVANFFMWTIEAECKIVSEDPSNDILFVALAKKGKVNNMDLIAGQSLRITVHPNDIVKLSADSGARVDITNFGPHTVKAICTA</sequence>
<gene>
    <name evidence="2" type="ORF">Lche_2359</name>
    <name evidence="3" type="ORF">NCTC11976_03001</name>
</gene>
<protein>
    <submittedName>
        <fullName evidence="2">Uncharacterized protein</fullName>
    </submittedName>
</protein>
<organism evidence="2 4">
    <name type="scientific">Legionella cherrii</name>
    <dbReference type="NCBI Taxonomy" id="28084"/>
    <lineage>
        <taxon>Bacteria</taxon>
        <taxon>Pseudomonadati</taxon>
        <taxon>Pseudomonadota</taxon>
        <taxon>Gammaproteobacteria</taxon>
        <taxon>Legionellales</taxon>
        <taxon>Legionellaceae</taxon>
        <taxon>Legionella</taxon>
    </lineage>
</organism>
<evidence type="ECO:0000313" key="5">
    <source>
        <dbReference type="Proteomes" id="UP000277577"/>
    </source>
</evidence>
<dbReference type="PATRIC" id="fig|28084.5.peg.2556"/>
<feature type="chain" id="PRO_5006911741" evidence="1">
    <location>
        <begin position="23"/>
        <end position="128"/>
    </location>
</feature>
<accession>A0A0W0SA36</accession>
<evidence type="ECO:0000313" key="2">
    <source>
        <dbReference type="EMBL" id="KTC80339.1"/>
    </source>
</evidence>
<dbReference type="OrthoDB" id="5641564at2"/>
<proteinExistence type="predicted"/>
<dbReference type="EMBL" id="LNXW01000013">
    <property type="protein sequence ID" value="KTC80339.1"/>
    <property type="molecule type" value="Genomic_DNA"/>
</dbReference>
<evidence type="ECO:0000313" key="4">
    <source>
        <dbReference type="Proteomes" id="UP000054921"/>
    </source>
</evidence>